<gene>
    <name evidence="1" type="ORF">F5148DRAFT_985920</name>
</gene>
<name>A0ACC0TXC4_9AGAM</name>
<dbReference type="EMBL" id="JAGFNK010000331">
    <property type="protein sequence ID" value="KAI9452614.1"/>
    <property type="molecule type" value="Genomic_DNA"/>
</dbReference>
<keyword evidence="1" id="KW-0489">Methyltransferase</keyword>
<comment type="caution">
    <text evidence="1">The sequence shown here is derived from an EMBL/GenBank/DDBJ whole genome shotgun (WGS) entry which is preliminary data.</text>
</comment>
<evidence type="ECO:0000313" key="2">
    <source>
        <dbReference type="Proteomes" id="UP001207468"/>
    </source>
</evidence>
<sequence length="253" mass="29046">MESKLAQLRPTERFSQRVDNYSKYRPSYPIAIIDFLEEAIGLQPAWAIADIGSGTGIFSTVLLQQGYTVTGVEPNQAMREEAEKHLDRYTKFTSINGKAEATTLPDHSIQLITVAQAFHWMDPVLTKQEFNRILEPGGHMVLLWNIRLTHTRFLEAFEAIKIQFGTDYKATRMVNEQEVAAFFAPLAVTQKSFYHSQVLDYEGLKGQLLSTSYMPLEGERYNQMILALEELFDQHHENGFVKIEFETKVYLNK</sequence>
<reference evidence="1" key="1">
    <citation type="submission" date="2021-03" db="EMBL/GenBank/DDBJ databases">
        <title>Evolutionary priming and transition to the ectomycorrhizal habit in an iconic lineage of mushroom-forming fungi: is preadaptation a requirement?</title>
        <authorList>
            <consortium name="DOE Joint Genome Institute"/>
            <person name="Looney B.P."/>
            <person name="Miyauchi S."/>
            <person name="Morin E."/>
            <person name="Drula E."/>
            <person name="Courty P.E."/>
            <person name="Chicoki N."/>
            <person name="Fauchery L."/>
            <person name="Kohler A."/>
            <person name="Kuo A."/>
            <person name="LaButti K."/>
            <person name="Pangilinan J."/>
            <person name="Lipzen A."/>
            <person name="Riley R."/>
            <person name="Andreopoulos W."/>
            <person name="He G."/>
            <person name="Johnson J."/>
            <person name="Barry K.W."/>
            <person name="Grigoriev I.V."/>
            <person name="Nagy L."/>
            <person name="Hibbett D."/>
            <person name="Henrissat B."/>
            <person name="Matheny P.B."/>
            <person name="Labbe J."/>
            <person name="Martin A.F."/>
        </authorList>
    </citation>
    <scope>NUCLEOTIDE SEQUENCE</scope>
    <source>
        <strain evidence="1">BPL698</strain>
    </source>
</reference>
<proteinExistence type="predicted"/>
<keyword evidence="2" id="KW-1185">Reference proteome</keyword>
<protein>
    <submittedName>
        <fullName evidence="1">Type 11 methyltransferase</fullName>
    </submittedName>
</protein>
<dbReference type="Proteomes" id="UP001207468">
    <property type="component" value="Unassembled WGS sequence"/>
</dbReference>
<accession>A0ACC0TXC4</accession>
<evidence type="ECO:0000313" key="1">
    <source>
        <dbReference type="EMBL" id="KAI9452614.1"/>
    </source>
</evidence>
<keyword evidence="1" id="KW-0808">Transferase</keyword>
<organism evidence="1 2">
    <name type="scientific">Russula earlei</name>
    <dbReference type="NCBI Taxonomy" id="71964"/>
    <lineage>
        <taxon>Eukaryota</taxon>
        <taxon>Fungi</taxon>
        <taxon>Dikarya</taxon>
        <taxon>Basidiomycota</taxon>
        <taxon>Agaricomycotina</taxon>
        <taxon>Agaricomycetes</taxon>
        <taxon>Russulales</taxon>
        <taxon>Russulaceae</taxon>
        <taxon>Russula</taxon>
    </lineage>
</organism>